<evidence type="ECO:0000313" key="1">
    <source>
        <dbReference type="EMBL" id="MPN35594.1"/>
    </source>
</evidence>
<organism evidence="1">
    <name type="scientific">bioreactor metagenome</name>
    <dbReference type="NCBI Taxonomy" id="1076179"/>
    <lineage>
        <taxon>unclassified sequences</taxon>
        <taxon>metagenomes</taxon>
        <taxon>ecological metagenomes</taxon>
    </lineage>
</organism>
<reference evidence="1" key="1">
    <citation type="submission" date="2019-08" db="EMBL/GenBank/DDBJ databases">
        <authorList>
            <person name="Kucharzyk K."/>
            <person name="Murdoch R.W."/>
            <person name="Higgins S."/>
            <person name="Loffler F."/>
        </authorList>
    </citation>
    <scope>NUCLEOTIDE SEQUENCE</scope>
</reference>
<dbReference type="AlphaFoldDB" id="A0A645HHK3"/>
<gene>
    <name evidence="1" type="ORF">SDC9_183092</name>
</gene>
<proteinExistence type="predicted"/>
<dbReference type="EMBL" id="VSSQ01089278">
    <property type="protein sequence ID" value="MPN35594.1"/>
    <property type="molecule type" value="Genomic_DNA"/>
</dbReference>
<accession>A0A645HHK3</accession>
<name>A0A645HHK3_9ZZZZ</name>
<evidence type="ECO:0008006" key="2">
    <source>
        <dbReference type="Google" id="ProtNLM"/>
    </source>
</evidence>
<comment type="caution">
    <text evidence="1">The sequence shown here is derived from an EMBL/GenBank/DDBJ whole genome shotgun (WGS) entry which is preliminary data.</text>
</comment>
<protein>
    <recommendedName>
        <fullName evidence="2">Resolvase HTH domain-containing protein</fullName>
    </recommendedName>
</protein>
<sequence>MSLYQKEKSYVDKRRADGIKKSAAKGNYRGRTPVQIDDTKLIEVITEYRSGKLTAQEAAATLGVSRPTFFRKLKKTENK</sequence>